<feature type="transmembrane region" description="Helical" evidence="1">
    <location>
        <begin position="261"/>
        <end position="287"/>
    </location>
</feature>
<proteinExistence type="predicted"/>
<feature type="transmembrane region" description="Helical" evidence="1">
    <location>
        <begin position="79"/>
        <end position="101"/>
    </location>
</feature>
<protein>
    <submittedName>
        <fullName evidence="2">Uncharacterized protein</fullName>
    </submittedName>
</protein>
<accession>A0A846WZP8</accession>
<dbReference type="RefSeq" id="WP_168545720.1">
    <property type="nucleotide sequence ID" value="NZ_BAAAKS010000009.1"/>
</dbReference>
<feature type="transmembrane region" description="Helical" evidence="1">
    <location>
        <begin position="220"/>
        <end position="241"/>
    </location>
</feature>
<feature type="transmembrane region" description="Helical" evidence="1">
    <location>
        <begin position="46"/>
        <end position="67"/>
    </location>
</feature>
<name>A0A846WZP8_9ACTN</name>
<dbReference type="Proteomes" id="UP000582646">
    <property type="component" value="Unassembled WGS sequence"/>
</dbReference>
<keyword evidence="3" id="KW-1185">Reference proteome</keyword>
<organism evidence="2 3">
    <name type="scientific">Tsukamurella spumae</name>
    <dbReference type="NCBI Taxonomy" id="44753"/>
    <lineage>
        <taxon>Bacteria</taxon>
        <taxon>Bacillati</taxon>
        <taxon>Actinomycetota</taxon>
        <taxon>Actinomycetes</taxon>
        <taxon>Mycobacteriales</taxon>
        <taxon>Tsukamurellaceae</taxon>
        <taxon>Tsukamurella</taxon>
    </lineage>
</organism>
<keyword evidence="1" id="KW-0472">Membrane</keyword>
<feature type="transmembrane region" description="Helical" evidence="1">
    <location>
        <begin position="122"/>
        <end position="143"/>
    </location>
</feature>
<gene>
    <name evidence="2" type="ORF">HF999_09935</name>
</gene>
<dbReference type="AlphaFoldDB" id="A0A846WZP8"/>
<reference evidence="2 3" key="1">
    <citation type="submission" date="2020-04" db="EMBL/GenBank/DDBJ databases">
        <title>MicrobeNet Type strains.</title>
        <authorList>
            <person name="Nicholson A.C."/>
        </authorList>
    </citation>
    <scope>NUCLEOTIDE SEQUENCE [LARGE SCALE GENOMIC DNA]</scope>
    <source>
        <strain evidence="2 3">DSM 44113</strain>
    </source>
</reference>
<sequence>MAPLLILAVPAFLVVTTIVIIRLIVTLSRTQGVLPPTDESRRASRWSASALAISFGVAILATTWVFATDRLGRGVLLAGPVFLTVLQLGVLATTVIIGTAVRSNSGTRVASLGTRRAYDSAPRLLATMTGAGAVLAVTIGVIACRTASVDSGSGEFRAFEYTTAEGSRSTYSPFAGAFYSGPLVLTLMTSVVIAALTLVGAQRWGALDQPGADRALRMSISTRAVAATAMITSLLLVILGLSLSQAAFRVASAPDDSGWWAIGRVCFPAAVLAGALLGTWALVAFLLPTLGRRGAA</sequence>
<keyword evidence="1" id="KW-0812">Transmembrane</keyword>
<evidence type="ECO:0000313" key="3">
    <source>
        <dbReference type="Proteomes" id="UP000582646"/>
    </source>
</evidence>
<evidence type="ECO:0000313" key="2">
    <source>
        <dbReference type="EMBL" id="NKY18688.1"/>
    </source>
</evidence>
<evidence type="ECO:0000256" key="1">
    <source>
        <dbReference type="SAM" id="Phobius"/>
    </source>
</evidence>
<feature type="transmembrane region" description="Helical" evidence="1">
    <location>
        <begin position="177"/>
        <end position="199"/>
    </location>
</feature>
<comment type="caution">
    <text evidence="2">The sequence shown here is derived from an EMBL/GenBank/DDBJ whole genome shotgun (WGS) entry which is preliminary data.</text>
</comment>
<keyword evidence="1" id="KW-1133">Transmembrane helix</keyword>
<dbReference type="EMBL" id="JAAXOQ010000011">
    <property type="protein sequence ID" value="NKY18688.1"/>
    <property type="molecule type" value="Genomic_DNA"/>
</dbReference>
<feature type="transmembrane region" description="Helical" evidence="1">
    <location>
        <begin position="6"/>
        <end position="25"/>
    </location>
</feature>